<feature type="domain" description="PPM-type phosphatase" evidence="2">
    <location>
        <begin position="82"/>
        <end position="379"/>
    </location>
</feature>
<comment type="cofactor">
    <cofactor evidence="1">
        <name>Mn(2+)</name>
        <dbReference type="ChEBI" id="CHEBI:29035"/>
    </cofactor>
</comment>
<comment type="caution">
    <text evidence="3">The sequence shown here is derived from an EMBL/GenBank/DDBJ whole genome shotgun (WGS) entry which is preliminary data.</text>
</comment>
<dbReference type="OrthoDB" id="60843at2759"/>
<keyword evidence="1" id="KW-0460">Magnesium</keyword>
<comment type="cofactor">
    <cofactor evidence="1">
        <name>Mg(2+)</name>
        <dbReference type="ChEBI" id="CHEBI:18420"/>
    </cofactor>
</comment>
<dbReference type="RefSeq" id="XP_035321600.1">
    <property type="nucleotide sequence ID" value="XM_035468466.1"/>
</dbReference>
<name>A0A9P4YTR4_9HYPO</name>
<evidence type="ECO:0000259" key="2">
    <source>
        <dbReference type="PROSITE" id="PS51746"/>
    </source>
</evidence>
<proteinExistence type="inferred from homology"/>
<reference evidence="3" key="1">
    <citation type="submission" date="2020-03" db="EMBL/GenBank/DDBJ databases">
        <title>Site-based positive gene gene selection in Geosmithia morbida across the United States reveals a broad range of putative effectors and factors for local host and environmental adapation.</title>
        <authorList>
            <person name="Onufrak A."/>
            <person name="Murdoch R.W."/>
            <person name="Gazis R."/>
            <person name="Huff M."/>
            <person name="Staton M."/>
            <person name="Klingeman W."/>
            <person name="Hadziabdic D."/>
        </authorList>
    </citation>
    <scope>NUCLEOTIDE SEQUENCE</scope>
    <source>
        <strain evidence="3">1262</strain>
    </source>
</reference>
<dbReference type="GO" id="GO:0004722">
    <property type="term" value="F:protein serine/threonine phosphatase activity"/>
    <property type="evidence" value="ECO:0007669"/>
    <property type="project" value="UniProtKB-EC"/>
</dbReference>
<dbReference type="AlphaFoldDB" id="A0A9P4YTR4"/>
<dbReference type="Proteomes" id="UP000749293">
    <property type="component" value="Unassembled WGS sequence"/>
</dbReference>
<dbReference type="Gene3D" id="3.60.40.10">
    <property type="entry name" value="PPM-type phosphatase domain"/>
    <property type="match status" value="1"/>
</dbReference>
<dbReference type="GO" id="GO:0046872">
    <property type="term" value="F:metal ion binding"/>
    <property type="evidence" value="ECO:0007669"/>
    <property type="project" value="UniProtKB-UniRule"/>
</dbReference>
<dbReference type="GeneID" id="55972721"/>
<evidence type="ECO:0000313" key="3">
    <source>
        <dbReference type="EMBL" id="KAF4122948.1"/>
    </source>
</evidence>
<dbReference type="InterPro" id="IPR001932">
    <property type="entry name" value="PPM-type_phosphatase-like_dom"/>
</dbReference>
<accession>A0A9P4YTR4</accession>
<protein>
    <recommendedName>
        <fullName evidence="1">Protein phosphatase</fullName>
        <ecNumber evidence="1">3.1.3.16</ecNumber>
    </recommendedName>
</protein>
<dbReference type="PANTHER" id="PTHR12320:SF1">
    <property type="entry name" value="PROTEIN PHOSPHATASE PTC7 HOMOLOG"/>
    <property type="match status" value="1"/>
</dbReference>
<dbReference type="EC" id="3.1.3.16" evidence="1"/>
<comment type="similarity">
    <text evidence="1">Belongs to the PP2C family.</text>
</comment>
<dbReference type="PROSITE" id="PS51746">
    <property type="entry name" value="PPM_2"/>
    <property type="match status" value="1"/>
</dbReference>
<gene>
    <name evidence="3" type="ORF">GMORB2_6496</name>
</gene>
<keyword evidence="1" id="KW-0464">Manganese</keyword>
<keyword evidence="1" id="KW-0904">Protein phosphatase</keyword>
<dbReference type="Pfam" id="PF13672">
    <property type="entry name" value="PP2C_2"/>
    <property type="match status" value="1"/>
</dbReference>
<evidence type="ECO:0000313" key="4">
    <source>
        <dbReference type="Proteomes" id="UP000749293"/>
    </source>
</evidence>
<evidence type="ECO:0000256" key="1">
    <source>
        <dbReference type="RuleBase" id="RU366020"/>
    </source>
</evidence>
<dbReference type="SMART" id="SM00332">
    <property type="entry name" value="PP2Cc"/>
    <property type="match status" value="1"/>
</dbReference>
<dbReference type="PANTHER" id="PTHR12320">
    <property type="entry name" value="PROTEIN PHOSPHATASE 2C"/>
    <property type="match status" value="1"/>
</dbReference>
<keyword evidence="4" id="KW-1185">Reference proteome</keyword>
<dbReference type="InterPro" id="IPR036457">
    <property type="entry name" value="PPM-type-like_dom_sf"/>
</dbReference>
<dbReference type="EMBL" id="JAANYQ010000007">
    <property type="protein sequence ID" value="KAF4122948.1"/>
    <property type="molecule type" value="Genomic_DNA"/>
</dbReference>
<comment type="catalytic activity">
    <reaction evidence="1">
        <text>O-phospho-L-seryl-[protein] + H2O = L-seryl-[protein] + phosphate</text>
        <dbReference type="Rhea" id="RHEA:20629"/>
        <dbReference type="Rhea" id="RHEA-COMP:9863"/>
        <dbReference type="Rhea" id="RHEA-COMP:11604"/>
        <dbReference type="ChEBI" id="CHEBI:15377"/>
        <dbReference type="ChEBI" id="CHEBI:29999"/>
        <dbReference type="ChEBI" id="CHEBI:43474"/>
        <dbReference type="ChEBI" id="CHEBI:83421"/>
        <dbReference type="EC" id="3.1.3.16"/>
    </reaction>
</comment>
<dbReference type="InterPro" id="IPR039123">
    <property type="entry name" value="PPTC7"/>
</dbReference>
<keyword evidence="1" id="KW-0378">Hydrolase</keyword>
<sequence length="392" mass="42892">MRVSFPRRAVPVPWRLTAKNTRTKIPMAYPRSTAAGLRLQRRPYSTSSSLGKYTYHIAASFIAKDRPYDPNRHVFHYDHETDARPAYARPFRIDSGHDSFFISQVNGTGAVALGVADGVGGWVDSGVDPGDFSHGLCSYMADAARDFQTRDPNGRLTPRKIMQHGYDAVCRDRTIRAGGSTACVAVADPDGTLDVANLGDSGFLQLRRNAIHRHSEPQTHAFNTPFQLSRVPPSVASRMAAYGGAQLSDLPEDADVTQHQVRHGDVLIFATDGVLDNLFNQDILRIASRIMISTGAWEVTEAEGVRASDELTSLTEADDVKNPVTLQSALATQIVGFANRASTNTRLEGPFAKEVKKYYPYEEWHGGKVDDITVVVAVVDGGSNGVEFRSKL</sequence>
<keyword evidence="1" id="KW-0479">Metal-binding</keyword>
<organism evidence="3 4">
    <name type="scientific">Geosmithia morbida</name>
    <dbReference type="NCBI Taxonomy" id="1094350"/>
    <lineage>
        <taxon>Eukaryota</taxon>
        <taxon>Fungi</taxon>
        <taxon>Dikarya</taxon>
        <taxon>Ascomycota</taxon>
        <taxon>Pezizomycotina</taxon>
        <taxon>Sordariomycetes</taxon>
        <taxon>Hypocreomycetidae</taxon>
        <taxon>Hypocreales</taxon>
        <taxon>Bionectriaceae</taxon>
        <taxon>Geosmithia</taxon>
    </lineage>
</organism>
<dbReference type="SMART" id="SM00331">
    <property type="entry name" value="PP2C_SIG"/>
    <property type="match status" value="1"/>
</dbReference>
<comment type="catalytic activity">
    <reaction evidence="1">
        <text>O-phospho-L-threonyl-[protein] + H2O = L-threonyl-[protein] + phosphate</text>
        <dbReference type="Rhea" id="RHEA:47004"/>
        <dbReference type="Rhea" id="RHEA-COMP:11060"/>
        <dbReference type="Rhea" id="RHEA-COMP:11605"/>
        <dbReference type="ChEBI" id="CHEBI:15377"/>
        <dbReference type="ChEBI" id="CHEBI:30013"/>
        <dbReference type="ChEBI" id="CHEBI:43474"/>
        <dbReference type="ChEBI" id="CHEBI:61977"/>
        <dbReference type="EC" id="3.1.3.16"/>
    </reaction>
</comment>
<dbReference type="SUPFAM" id="SSF81606">
    <property type="entry name" value="PP2C-like"/>
    <property type="match status" value="1"/>
</dbReference>